<reference evidence="21" key="1">
    <citation type="submission" date="2020-10" db="EMBL/GenBank/DDBJ databases">
        <title>Chromosome-scale genome assembly of the Allis shad, Alosa alosa.</title>
        <authorList>
            <person name="Margot Z."/>
            <person name="Christophe K."/>
            <person name="Cabau C."/>
            <person name="Louis A."/>
            <person name="Berthelot C."/>
            <person name="Parey E."/>
            <person name="Roest Crollius H."/>
            <person name="Montfort J."/>
            <person name="Robinson-Rechavi M."/>
            <person name="Bucao C."/>
            <person name="Bouchez O."/>
            <person name="Gislard M."/>
            <person name="Lluch J."/>
            <person name="Milhes M."/>
            <person name="Lampietro C."/>
            <person name="Lopez Roques C."/>
            <person name="Donnadieu C."/>
            <person name="Braasch I."/>
            <person name="Desvignes T."/>
            <person name="Postlethwait J."/>
            <person name="Bobe J."/>
            <person name="Guiguen Y."/>
        </authorList>
    </citation>
    <scope>NUCLEOTIDE SEQUENCE</scope>
    <source>
        <strain evidence="21">M-15738</strain>
        <tissue evidence="21">Blood</tissue>
    </source>
</reference>
<feature type="domain" description="GAIN-B" evidence="19">
    <location>
        <begin position="541"/>
        <end position="698"/>
    </location>
</feature>
<dbReference type="InterPro" id="IPR017983">
    <property type="entry name" value="GPCR_2_secretin-like_CS"/>
</dbReference>
<evidence type="ECO:0000256" key="8">
    <source>
        <dbReference type="ARBA" id="ARBA00023040"/>
    </source>
</evidence>
<dbReference type="Proteomes" id="UP000823561">
    <property type="component" value="Chromosome 2"/>
</dbReference>
<evidence type="ECO:0000256" key="1">
    <source>
        <dbReference type="ARBA" id="ARBA00004424"/>
    </source>
</evidence>
<feature type="transmembrane region" description="Helical" evidence="18">
    <location>
        <begin position="816"/>
        <end position="838"/>
    </location>
</feature>
<dbReference type="SUPFAM" id="SSF81321">
    <property type="entry name" value="Family A G protein-coupled receptor-like"/>
    <property type="match status" value="1"/>
</dbReference>
<dbReference type="FunFam" id="2.60.220.50:FF:000003">
    <property type="entry name" value="adhesion G-protein coupled receptor G2 isoform X2"/>
    <property type="match status" value="1"/>
</dbReference>
<keyword evidence="9 18" id="KW-0472">Membrane</keyword>
<dbReference type="PROSITE" id="PS50261">
    <property type="entry name" value="G_PROTEIN_RECEP_F2_4"/>
    <property type="match status" value="1"/>
</dbReference>
<keyword evidence="12" id="KW-0325">Glycoprotein</keyword>
<dbReference type="InterPro" id="IPR046338">
    <property type="entry name" value="GAIN_dom_sf"/>
</dbReference>
<keyword evidence="3" id="KW-1003">Cell membrane</keyword>
<dbReference type="GO" id="GO:0007166">
    <property type="term" value="P:cell surface receptor signaling pathway"/>
    <property type="evidence" value="ECO:0007669"/>
    <property type="project" value="InterPro"/>
</dbReference>
<feature type="region of interest" description="Disordered" evidence="17">
    <location>
        <begin position="307"/>
        <end position="424"/>
    </location>
</feature>
<feature type="compositionally biased region" description="Polar residues" evidence="17">
    <location>
        <begin position="1021"/>
        <end position="1030"/>
    </location>
</feature>
<feature type="compositionally biased region" description="Low complexity" evidence="17">
    <location>
        <begin position="370"/>
        <end position="422"/>
    </location>
</feature>
<dbReference type="FunFam" id="1.20.1070.10:FF:000043">
    <property type="entry name" value="adhesion G-protein coupled receptor G2 isoform X1"/>
    <property type="match status" value="1"/>
</dbReference>
<evidence type="ECO:0000313" key="22">
    <source>
        <dbReference type="Proteomes" id="UP000823561"/>
    </source>
</evidence>
<keyword evidence="8" id="KW-0297">G-protein coupled receptor</keyword>
<evidence type="ECO:0000256" key="6">
    <source>
        <dbReference type="ARBA" id="ARBA00022729"/>
    </source>
</evidence>
<evidence type="ECO:0000256" key="15">
    <source>
        <dbReference type="ARBA" id="ARBA00083924"/>
    </source>
</evidence>
<dbReference type="InterPro" id="IPR017981">
    <property type="entry name" value="GPCR_2-like_7TM"/>
</dbReference>
<evidence type="ECO:0000256" key="7">
    <source>
        <dbReference type="ARBA" id="ARBA00022989"/>
    </source>
</evidence>
<feature type="compositionally biased region" description="Polar residues" evidence="17">
    <location>
        <begin position="1040"/>
        <end position="1060"/>
    </location>
</feature>
<evidence type="ECO:0000256" key="9">
    <source>
        <dbReference type="ARBA" id="ARBA00023136"/>
    </source>
</evidence>
<comment type="similarity">
    <text evidence="2">Belongs to the G-protein coupled receptor 2 family. Adhesion G-protein coupled receptor (ADGR) subfamily.</text>
</comment>
<dbReference type="SMART" id="SM00303">
    <property type="entry name" value="GPS"/>
    <property type="match status" value="1"/>
</dbReference>
<feature type="compositionally biased region" description="Low complexity" evidence="17">
    <location>
        <begin position="1001"/>
        <end position="1012"/>
    </location>
</feature>
<evidence type="ECO:0000256" key="10">
    <source>
        <dbReference type="ARBA" id="ARBA00023157"/>
    </source>
</evidence>
<dbReference type="GO" id="GO:0007189">
    <property type="term" value="P:adenylate cyclase-activating G protein-coupled receptor signaling pathway"/>
    <property type="evidence" value="ECO:0007669"/>
    <property type="project" value="TreeGrafter"/>
</dbReference>
<evidence type="ECO:0000256" key="18">
    <source>
        <dbReference type="SAM" id="Phobius"/>
    </source>
</evidence>
<dbReference type="EMBL" id="JADWDJ010000002">
    <property type="protein sequence ID" value="KAG5285095.1"/>
    <property type="molecule type" value="Genomic_DNA"/>
</dbReference>
<dbReference type="InterPro" id="IPR000203">
    <property type="entry name" value="GPS"/>
</dbReference>
<feature type="transmembrane region" description="Helical" evidence="18">
    <location>
        <begin position="746"/>
        <end position="766"/>
    </location>
</feature>
<dbReference type="PRINTS" id="PR00249">
    <property type="entry name" value="GPCRSECRETIN"/>
</dbReference>
<sequence>MFSPENGTDSSVFQDIDVCCEEKEKIGQTICVAVVKLSARRRPCCFRYALWNTSLSDSGPIYASIQNNSVTLIRGMWPDKSSSPPSGNMSNCNSSESSSTRCSSTSTSSSSSVNCTRPVGTRPERSADNCSNEFVALPGRCNCSQGCDSVAYYSMVVTINNSSITQQNIAAMVNKLNQSPTQKCSSSNSTCQAVETISGVYQESGVVCDGKENGGCVVILKLSQITDRCTVATALSFLLNQSGITMATRAWRVALCGPAASLSGDLRSEDFTRQSINFTAQQFCASGPASLSILDCQPGKTLIVQLNEGCPSVSPPTASSTSTPTSPSTSPNVSMTTPVSSNTTRPTHSTTSAGGGPANSTAQSSAAPLTNSSSTAATHTSPGAQNSTATTPSPASTATNSSSGSTVTTSTPETQATATAAGNSSAEMAADQLLALTQDASSLNSSQVEQLVSQLEVLLSGPNVSLALGRTSVNIANNLLNASAAAVASSSTRLIRIVDTVGLKLEVSGESESILFDSLALAVSRVDGTNFRETTISIADPTNLQIVPRVVRSVSWVEGRTDPPQGSITLPSTLTDVLSPQQQQEASRVLFNFYQRSTFFQDAGLKSGELNSGILSTSVANLSISGLQDNITITLKNNKPIPENSSVSCAFWDFTLNDGSGGWNDVGCSVVNVTDEQTICSCSHLTSFGILLDLSRGDEITSRLQATILTYITYIGCGISAIFLSITLLTYLAFGKLRKDIPSKILIQLCFALLLLNLVFLLDAWLALYPDAVGLCISTAFFLHYFLLAAFTWMGLEAVHMYIALVKVFNSYISHFMLKFSLVGWGIPLLVVIIVIAIDKDNYGLVSYGKYEDGTTDNFCWLRNGIAFYVAVVAYFCVIFVMNLAMFVVVLVQLRRIKQNNPQNVQHRSHLQDARSIAGLTVLLGLTWGFAFFAWGPVNLAFMYLFAIFNTLQGFFIFVFHCAVKENVRRQWRTYLCCGKMRLAENSDWSRTATQNKNKKSYISGSQNSSSSTTCLAPESSVRTRSTRGSPSDDRIISDTEINSDVVQNQINSQYHNPSRAQADWIRPRSDSRGS</sequence>
<proteinExistence type="inferred from homology"/>
<feature type="region of interest" description="Disordered" evidence="17">
    <location>
        <begin position="994"/>
        <end position="1075"/>
    </location>
</feature>
<comment type="subunit">
    <text evidence="16">Heterodimer of 2 chains generated by proteolytic processing; the large extracellular N-terminal fragment and the membrane-bound C-terminal fragment predominantly remain associated and non-covalently linked. Interacts with CFTR.</text>
</comment>
<gene>
    <name evidence="21" type="ORF">AALO_G00034030</name>
</gene>
<keyword evidence="6" id="KW-0732">Signal</keyword>
<evidence type="ECO:0000256" key="3">
    <source>
        <dbReference type="ARBA" id="ARBA00022475"/>
    </source>
</evidence>
<dbReference type="Pfam" id="PF01825">
    <property type="entry name" value="GPS"/>
    <property type="match status" value="1"/>
</dbReference>
<evidence type="ECO:0000256" key="5">
    <source>
        <dbReference type="ARBA" id="ARBA00022692"/>
    </source>
</evidence>
<keyword evidence="22" id="KW-1185">Reference proteome</keyword>
<dbReference type="InterPro" id="IPR058857">
    <property type="entry name" value="GAIN_ADGRG2/6"/>
</dbReference>
<feature type="transmembrane region" description="Helical" evidence="18">
    <location>
        <begin position="914"/>
        <end position="935"/>
    </location>
</feature>
<name>A0AAV6HGB8_9TELE</name>
<keyword evidence="4" id="KW-0597">Phosphoprotein</keyword>
<comment type="caution">
    <text evidence="21">The sequence shown here is derived from an EMBL/GenBank/DDBJ whole genome shotgun (WGS) entry which is preliminary data.</text>
</comment>
<feature type="region of interest" description="Disordered" evidence="17">
    <location>
        <begin position="76"/>
        <end position="127"/>
    </location>
</feature>
<dbReference type="Gene3D" id="2.60.220.50">
    <property type="match status" value="1"/>
</dbReference>
<dbReference type="GO" id="GO:0016324">
    <property type="term" value="C:apical plasma membrane"/>
    <property type="evidence" value="ECO:0007669"/>
    <property type="project" value="UniProtKB-SubCell"/>
</dbReference>
<dbReference type="AlphaFoldDB" id="A0AAV6HGB8"/>
<dbReference type="PROSITE" id="PS00650">
    <property type="entry name" value="G_PROTEIN_RECEP_F2_2"/>
    <property type="match status" value="1"/>
</dbReference>
<dbReference type="GO" id="GO:0004930">
    <property type="term" value="F:G protein-coupled receptor activity"/>
    <property type="evidence" value="ECO:0007669"/>
    <property type="project" value="UniProtKB-KW"/>
</dbReference>
<evidence type="ECO:0000256" key="11">
    <source>
        <dbReference type="ARBA" id="ARBA00023170"/>
    </source>
</evidence>
<evidence type="ECO:0000256" key="12">
    <source>
        <dbReference type="ARBA" id="ARBA00023180"/>
    </source>
</evidence>
<feature type="compositionally biased region" description="Polar residues" evidence="17">
    <location>
        <begin position="342"/>
        <end position="369"/>
    </location>
</feature>
<evidence type="ECO:0000256" key="16">
    <source>
        <dbReference type="ARBA" id="ARBA00093560"/>
    </source>
</evidence>
<evidence type="ECO:0000256" key="4">
    <source>
        <dbReference type="ARBA" id="ARBA00022553"/>
    </source>
</evidence>
<feature type="transmembrane region" description="Helical" evidence="18">
    <location>
        <begin position="866"/>
        <end position="894"/>
    </location>
</feature>
<feature type="compositionally biased region" description="Basic and acidic residues" evidence="17">
    <location>
        <begin position="1066"/>
        <end position="1075"/>
    </location>
</feature>
<feature type="compositionally biased region" description="Low complexity" evidence="17">
    <location>
        <begin position="86"/>
        <end position="116"/>
    </location>
</feature>
<evidence type="ECO:0000259" key="20">
    <source>
        <dbReference type="PROSITE" id="PS50261"/>
    </source>
</evidence>
<dbReference type="PANTHER" id="PTHR12011">
    <property type="entry name" value="ADHESION G-PROTEIN COUPLED RECEPTOR"/>
    <property type="match status" value="1"/>
</dbReference>
<feature type="transmembrane region" description="Helical" evidence="18">
    <location>
        <begin position="711"/>
        <end position="734"/>
    </location>
</feature>
<dbReference type="InterPro" id="IPR000832">
    <property type="entry name" value="GPCR_2_secretin-like"/>
</dbReference>
<dbReference type="PANTHER" id="PTHR12011:SF264">
    <property type="entry name" value="ADHESION G-PROTEIN COUPLED RECEPTOR G2"/>
    <property type="match status" value="1"/>
</dbReference>
<feature type="domain" description="G-protein coupled receptors family 2 profile 2" evidence="20">
    <location>
        <begin position="709"/>
        <end position="965"/>
    </location>
</feature>
<comment type="subcellular location">
    <subcellularLocation>
        <location evidence="1">Apical cell membrane</location>
        <topology evidence="1">Multi-pass membrane protein</topology>
    </subcellularLocation>
</comment>
<dbReference type="PROSITE" id="PS50221">
    <property type="entry name" value="GAIN_B"/>
    <property type="match status" value="1"/>
</dbReference>
<feature type="transmembrane region" description="Helical" evidence="18">
    <location>
        <begin position="941"/>
        <end position="964"/>
    </location>
</feature>
<organism evidence="21 22">
    <name type="scientific">Alosa alosa</name>
    <name type="common">allis shad</name>
    <dbReference type="NCBI Taxonomy" id="278164"/>
    <lineage>
        <taxon>Eukaryota</taxon>
        <taxon>Metazoa</taxon>
        <taxon>Chordata</taxon>
        <taxon>Craniata</taxon>
        <taxon>Vertebrata</taxon>
        <taxon>Euteleostomi</taxon>
        <taxon>Actinopterygii</taxon>
        <taxon>Neopterygii</taxon>
        <taxon>Teleostei</taxon>
        <taxon>Clupei</taxon>
        <taxon>Clupeiformes</taxon>
        <taxon>Clupeoidei</taxon>
        <taxon>Clupeidae</taxon>
        <taxon>Alosa</taxon>
    </lineage>
</organism>
<evidence type="ECO:0000313" key="21">
    <source>
        <dbReference type="EMBL" id="KAG5285095.1"/>
    </source>
</evidence>
<keyword evidence="10" id="KW-1015">Disulfide bond</keyword>
<keyword evidence="7 18" id="KW-1133">Transmembrane helix</keyword>
<feature type="transmembrane region" description="Helical" evidence="18">
    <location>
        <begin position="772"/>
        <end position="796"/>
    </location>
</feature>
<keyword evidence="5 18" id="KW-0812">Transmembrane</keyword>
<keyword evidence="11" id="KW-0675">Receptor</keyword>
<feature type="compositionally biased region" description="Low complexity" evidence="17">
    <location>
        <begin position="311"/>
        <end position="341"/>
    </location>
</feature>
<keyword evidence="13" id="KW-0807">Transducer</keyword>
<dbReference type="Gene3D" id="1.20.1070.10">
    <property type="entry name" value="Rhodopsin 7-helix transmembrane proteins"/>
    <property type="match status" value="1"/>
</dbReference>
<evidence type="ECO:0000256" key="17">
    <source>
        <dbReference type="SAM" id="MobiDB-lite"/>
    </source>
</evidence>
<dbReference type="Pfam" id="PF00002">
    <property type="entry name" value="7tm_2"/>
    <property type="match status" value="1"/>
</dbReference>
<protein>
    <recommendedName>
        <fullName evidence="14">Adhesion G-protein coupled receptor G2</fullName>
    </recommendedName>
    <alternativeName>
        <fullName evidence="15">G-protein coupled receptor 64</fullName>
    </alternativeName>
</protein>
<accession>A0AAV6HGB8</accession>
<evidence type="ECO:0000256" key="13">
    <source>
        <dbReference type="ARBA" id="ARBA00023224"/>
    </source>
</evidence>
<evidence type="ECO:0000256" key="14">
    <source>
        <dbReference type="ARBA" id="ARBA00069918"/>
    </source>
</evidence>
<evidence type="ECO:0000256" key="2">
    <source>
        <dbReference type="ARBA" id="ARBA00007343"/>
    </source>
</evidence>
<dbReference type="Pfam" id="PF26574">
    <property type="entry name" value="GAIN_ADGRG2"/>
    <property type="match status" value="1"/>
</dbReference>
<dbReference type="InterPro" id="IPR057244">
    <property type="entry name" value="GAIN_B"/>
</dbReference>
<evidence type="ECO:0000259" key="19">
    <source>
        <dbReference type="PROSITE" id="PS50221"/>
    </source>
</evidence>